<organism evidence="1 2">
    <name type="scientific">Larkinella punicea</name>
    <dbReference type="NCBI Taxonomy" id="2315727"/>
    <lineage>
        <taxon>Bacteria</taxon>
        <taxon>Pseudomonadati</taxon>
        <taxon>Bacteroidota</taxon>
        <taxon>Cytophagia</taxon>
        <taxon>Cytophagales</taxon>
        <taxon>Spirosomataceae</taxon>
        <taxon>Larkinella</taxon>
    </lineage>
</organism>
<proteinExistence type="predicted"/>
<dbReference type="OrthoDB" id="954358at2"/>
<dbReference type="AlphaFoldDB" id="A0A368JKV1"/>
<gene>
    <name evidence="1" type="ORF">DUE52_18010</name>
</gene>
<dbReference type="EMBL" id="QOWE01000014">
    <property type="protein sequence ID" value="RCR68290.1"/>
    <property type="molecule type" value="Genomic_DNA"/>
</dbReference>
<evidence type="ECO:0000313" key="1">
    <source>
        <dbReference type="EMBL" id="RCR68290.1"/>
    </source>
</evidence>
<name>A0A368JKV1_9BACT</name>
<accession>A0A368JKV1</accession>
<evidence type="ECO:0000313" key="2">
    <source>
        <dbReference type="Proteomes" id="UP000253383"/>
    </source>
</evidence>
<dbReference type="RefSeq" id="WP_114407421.1">
    <property type="nucleotide sequence ID" value="NZ_QOWE01000014.1"/>
</dbReference>
<reference evidence="1 2" key="1">
    <citation type="submission" date="2018-07" db="EMBL/GenBank/DDBJ databases">
        <title>Genome analysis of Larkinella rosea.</title>
        <authorList>
            <person name="Zhou Z."/>
            <person name="Wang G."/>
        </authorList>
    </citation>
    <scope>NUCLEOTIDE SEQUENCE [LARGE SCALE GENOMIC DNA]</scope>
    <source>
        <strain evidence="2">zzj9</strain>
    </source>
</reference>
<sequence length="220" mass="24936">MNKSILAFGLYLGILSVAQSQINNGGSSIRVGIDYMSLKAPEDFIVLFPTRNLGIKTSVAAPDKMAIRYVTQFVHQIANNRIVIEGSIGFIPIRRPRLQLTDAYYVEGHRRQRFTGDMTVLVNFIKNSRHAIRLGGGPSVWYRMDNMLEEVRYVIDNGNQVIVNRQSRQQTNELNVGYHLTAEYAYELNNRFILGSRLGIANFKGKYGTKLVGIFLGYRL</sequence>
<comment type="caution">
    <text evidence="1">The sequence shown here is derived from an EMBL/GenBank/DDBJ whole genome shotgun (WGS) entry which is preliminary data.</text>
</comment>
<evidence type="ECO:0008006" key="3">
    <source>
        <dbReference type="Google" id="ProtNLM"/>
    </source>
</evidence>
<keyword evidence="2" id="KW-1185">Reference proteome</keyword>
<protein>
    <recommendedName>
        <fullName evidence="3">Outer membrane protein beta-barrel domain-containing protein</fullName>
    </recommendedName>
</protein>
<dbReference type="Proteomes" id="UP000253383">
    <property type="component" value="Unassembled WGS sequence"/>
</dbReference>